<reference evidence="1" key="1">
    <citation type="submission" date="2022-07" db="EMBL/GenBank/DDBJ databases">
        <title>Genome Sequence of Xylaria arbuscula.</title>
        <authorList>
            <person name="Buettner E."/>
        </authorList>
    </citation>
    <scope>NUCLEOTIDE SEQUENCE</scope>
    <source>
        <strain evidence="1">VT107</strain>
    </source>
</reference>
<keyword evidence="2" id="KW-1185">Reference proteome</keyword>
<dbReference type="AlphaFoldDB" id="A0A9W8N3H2"/>
<accession>A0A9W8N3H2</accession>
<name>A0A9W8N3H2_9PEZI</name>
<protein>
    <submittedName>
        <fullName evidence="1">Uncharacterized protein</fullName>
    </submittedName>
</protein>
<dbReference type="EMBL" id="JANPWZ010003494">
    <property type="protein sequence ID" value="KAJ3552395.1"/>
    <property type="molecule type" value="Genomic_DNA"/>
</dbReference>
<dbReference type="Gene3D" id="1.10.4100.10">
    <property type="entry name" value="2-methylcitrate dehydratase PrpD"/>
    <property type="match status" value="1"/>
</dbReference>
<dbReference type="VEuPathDB" id="FungiDB:F4678DRAFT_324890"/>
<gene>
    <name evidence="1" type="ORF">NPX13_g11123</name>
</gene>
<evidence type="ECO:0000313" key="2">
    <source>
        <dbReference type="Proteomes" id="UP001148614"/>
    </source>
</evidence>
<dbReference type="Proteomes" id="UP001148614">
    <property type="component" value="Unassembled WGS sequence"/>
</dbReference>
<evidence type="ECO:0000313" key="1">
    <source>
        <dbReference type="EMBL" id="KAJ3552395.1"/>
    </source>
</evidence>
<organism evidence="1 2">
    <name type="scientific">Xylaria arbuscula</name>
    <dbReference type="NCBI Taxonomy" id="114810"/>
    <lineage>
        <taxon>Eukaryota</taxon>
        <taxon>Fungi</taxon>
        <taxon>Dikarya</taxon>
        <taxon>Ascomycota</taxon>
        <taxon>Pezizomycotina</taxon>
        <taxon>Sordariomycetes</taxon>
        <taxon>Xylariomycetidae</taxon>
        <taxon>Xylariales</taxon>
        <taxon>Xylariaceae</taxon>
        <taxon>Xylaria</taxon>
    </lineage>
</organism>
<dbReference type="InterPro" id="IPR036148">
    <property type="entry name" value="MmgE/PrpD_sf"/>
</dbReference>
<dbReference type="InterPro" id="IPR042183">
    <property type="entry name" value="MmgE/PrpD_sf_1"/>
</dbReference>
<proteinExistence type="predicted"/>
<dbReference type="SUPFAM" id="SSF103378">
    <property type="entry name" value="2-methylcitrate dehydratase PrpD"/>
    <property type="match status" value="1"/>
</dbReference>
<sequence>MATLQLASWATNLTFADLTAPVIEAAVTSVYNWAGCAIGGYAQDAPHIAQISTQAFFGGRRHRASSAPTGL</sequence>
<dbReference type="GO" id="GO:0016829">
    <property type="term" value="F:lyase activity"/>
    <property type="evidence" value="ECO:0007669"/>
    <property type="project" value="InterPro"/>
</dbReference>
<comment type="caution">
    <text evidence="1">The sequence shown here is derived from an EMBL/GenBank/DDBJ whole genome shotgun (WGS) entry which is preliminary data.</text>
</comment>